<keyword evidence="2" id="KW-0934">Plastid</keyword>
<feature type="region of interest" description="Disordered" evidence="1">
    <location>
        <begin position="146"/>
        <end position="166"/>
    </location>
</feature>
<feature type="non-terminal residue" evidence="2">
    <location>
        <position position="265"/>
    </location>
</feature>
<keyword evidence="2" id="KW-0150">Chloroplast</keyword>
<organism evidence="2">
    <name type="scientific">Stephanosphaera pluvialis</name>
    <dbReference type="NCBI Taxonomy" id="51712"/>
    <lineage>
        <taxon>Eukaryota</taxon>
        <taxon>Viridiplantae</taxon>
        <taxon>Chlorophyta</taxon>
        <taxon>core chlorophytes</taxon>
        <taxon>Chlorophyceae</taxon>
        <taxon>CS clade</taxon>
        <taxon>Chlamydomonadales</taxon>
        <taxon>Haematococcaceae</taxon>
        <taxon>Stephanosphaera</taxon>
    </lineage>
</organism>
<accession>A0A0S2ID19</accession>
<reference evidence="2" key="1">
    <citation type="journal article" date="2015" name="BMC Evol. Biol.">
        <title>Chloroplast phylogenomic analysis of chlorophyte green algae identifies a novel lineage sister to the Sphaeropleales (Chlorophyceae).</title>
        <authorList>
            <person name="Lemieux C."/>
            <person name="Vincent A.T."/>
            <person name="Labarre A."/>
            <person name="Otis C."/>
            <person name="Turmel M."/>
        </authorList>
    </citation>
    <scope>NUCLEOTIDE SEQUENCE</scope>
</reference>
<protein>
    <submittedName>
        <fullName evidence="2">Beta subunit of RNA polymerase</fullName>
    </submittedName>
</protein>
<name>A0A0S2ID19_9CHLO</name>
<dbReference type="EMBL" id="KT625357">
    <property type="protein sequence ID" value="ALO21674.1"/>
    <property type="molecule type" value="Genomic_DNA"/>
</dbReference>
<gene>
    <name evidence="2" type="primary">rpoBa</name>
</gene>
<dbReference type="SUPFAM" id="SSF64484">
    <property type="entry name" value="beta and beta-prime subunits of DNA dependent RNA-polymerase"/>
    <property type="match status" value="1"/>
</dbReference>
<dbReference type="Gene3D" id="3.90.1100.10">
    <property type="match status" value="1"/>
</dbReference>
<proteinExistence type="predicted"/>
<evidence type="ECO:0000313" key="2">
    <source>
        <dbReference type="EMBL" id="ALO21674.1"/>
    </source>
</evidence>
<dbReference type="AlphaFoldDB" id="A0A0S2ID19"/>
<evidence type="ECO:0000256" key="1">
    <source>
        <dbReference type="SAM" id="MobiDB-lite"/>
    </source>
</evidence>
<sequence length="265" mass="29627">MFTGVVRPREGTARGYKIKMPVNRYFLSDFVSIQRQSFLKLLQTGLIEEFNKRNCIYNTKTNLVLFFYPEYYILTRPDYNPQEAILKNKSYTSKLFVPAQLTEIDPQFLPLAAPFSSRKSSIYLSALAGKDQLPISPRLGDLSSWETPPPHLKMGRGRLPVGGERQKQLPRPLVFAKPPRLGEGSCFRITRRNLKFKKPLLSFGTSAISASRDRRGTEGQQRLLDFALIPQAPPGPGESYLSGLPFSAGGRGVACPLGRPLPSPP</sequence>
<geneLocation type="chloroplast" evidence="2"/>